<dbReference type="GO" id="GO:0036064">
    <property type="term" value="C:ciliary basal body"/>
    <property type="evidence" value="ECO:0007669"/>
    <property type="project" value="Ensembl"/>
</dbReference>
<dbReference type="Gene3D" id="1.25.40.10">
    <property type="entry name" value="Tetratricopeptide repeat domain"/>
    <property type="match status" value="2"/>
</dbReference>
<evidence type="ECO:0000256" key="1">
    <source>
        <dbReference type="ARBA" id="ARBA00022737"/>
    </source>
</evidence>
<comment type="subunit">
    <text evidence="6">Tightly associated with the RNA polymerase II complex. Component of the R2TP complex composed at least of RUVBL1, RUVBL2, RPAP3 and PIHD1. Component of the PAQosome complex which is responsible for the biogenesis of several protein complexes and which consists of R2TP complex members RUVBL1, RUVBL2, RPAP3 and PIH1D1, URI complex members PFDN2, PFDN6, PDRG1, UXT and URI1 as well as ASDURF, POLR2E and DNAAF10/WDR92. Interacts with PIH1D1. Interacts with TSC1 and TSC2. Interacts with PRPF8 and EFTUD2 in a ZNHIT2-dependent manner.</text>
</comment>
<gene>
    <name evidence="10" type="primary">RPAP3</name>
</gene>
<evidence type="ECO:0000256" key="5">
    <source>
        <dbReference type="ARBA" id="ARBA00056798"/>
    </source>
</evidence>
<comment type="function">
    <text evidence="5">Forms an interface between the RNA polymerase II enzyme and chaperone/scaffolding protein, suggesting that it is required to connect RNA polymerase II to regulators of protein complex formation.</text>
</comment>
<dbReference type="Pfam" id="PF00515">
    <property type="entry name" value="TPR_1"/>
    <property type="match status" value="2"/>
</dbReference>
<keyword evidence="2 7" id="KW-0802">TPR repeat</keyword>
<sequence>MTSANKAIELQLQVKQNAEELQDFMRDLENWEKDIKQKDMELRRQNGVPEENLPPIRNGNFRKKKKGKAKEPSKKTKEENTKNRIKSYDYEAWAKLDVDSILDELDKDDSTHESLSQESESEEDGIHVDSQKALVLKEKGNKYFKQGKYDEAIDCYTKGMDADPYNPVLPTNRASAYFRLKKFAVAESDCNLAIALNRSYTKAYSRRGAARFALQKLEEAKKDYERVLELEPNNFEATNELRKINQALASKENSYPEEADIVVKSTEGERKQIEAQQNKQQAISEKDRGNGFFKEGKYERAIECYTRGIAADGANALLPANRAMAYLKIQKYEEAEKDCTQAILLDGSYSKAFARRGTARTFLGKLNEAKQDFETVLLLEPGNKQAVTELSKIKKELIEKGHWDDVFLDSTQRQNVVKPIDNPLHPGSTKPLKKVIIEETGNLIQTIDVPDSTTAAAPENNPINLANVIAATGTTSKKNSSQDDLFPTSDTPRAKVLKIEEISDTSSLQPQANLKQDVCQSYSEKLTREIGQKPAQFATTVLPPIPANSFQLESDFRQLKSSPDMLFQYLKQIEPSLYPKLFQKNLDPDVFNQIIKILHDFYIEKEKPSLIFEILQRLSELRRFDMAVMFMSETEKKIAHALFNHIDKSGLKDNSVEELKKRYGG</sequence>
<evidence type="ECO:0000256" key="3">
    <source>
        <dbReference type="ARBA" id="ARBA00038275"/>
    </source>
</evidence>
<dbReference type="GeneID" id="105580443"/>
<dbReference type="InterPro" id="IPR019734">
    <property type="entry name" value="TPR_rpt"/>
</dbReference>
<dbReference type="GO" id="GO:1990062">
    <property type="term" value="C:RPAP3/R2TP/prefoldin-like complex"/>
    <property type="evidence" value="ECO:0007669"/>
    <property type="project" value="Ensembl"/>
</dbReference>
<dbReference type="Bgee" id="ENSCATG00000030195">
    <property type="expression patterns" value="Expressed in frontal cortex and 12 other cell types or tissues"/>
</dbReference>
<comment type="similarity">
    <text evidence="3">Belongs to the RPAP3 family.</text>
</comment>
<dbReference type="Pfam" id="PF13877">
    <property type="entry name" value="RPAP3_C"/>
    <property type="match status" value="1"/>
</dbReference>
<dbReference type="SMART" id="SM00028">
    <property type="entry name" value="TPR"/>
    <property type="match status" value="6"/>
</dbReference>
<feature type="region of interest" description="Disordered" evidence="8">
    <location>
        <begin position="108"/>
        <end position="128"/>
    </location>
</feature>
<dbReference type="PROSITE" id="PS50293">
    <property type="entry name" value="TPR_REGION"/>
    <property type="match status" value="1"/>
</dbReference>
<dbReference type="InterPro" id="IPR025986">
    <property type="entry name" value="RPAP3-like_C"/>
</dbReference>
<feature type="repeat" description="TPR" evidence="7">
    <location>
        <begin position="201"/>
        <end position="234"/>
    </location>
</feature>
<evidence type="ECO:0000256" key="7">
    <source>
        <dbReference type="PROSITE-ProRule" id="PRU00339"/>
    </source>
</evidence>
<keyword evidence="1" id="KW-0677">Repeat</keyword>
<dbReference type="PANTHER" id="PTHR46423:SF1">
    <property type="entry name" value="RNA POLYMERASE II-ASSOCIATED PROTEIN 3"/>
    <property type="match status" value="1"/>
</dbReference>
<dbReference type="FunFam" id="1.25.40.10:FF:000057">
    <property type="entry name" value="RNA polymerase II associated protein 3"/>
    <property type="match status" value="2"/>
</dbReference>
<reference evidence="10" key="2">
    <citation type="submission" date="2025-09" db="UniProtKB">
        <authorList>
            <consortium name="Ensembl"/>
        </authorList>
    </citation>
    <scope>IDENTIFICATION</scope>
</reference>
<protein>
    <recommendedName>
        <fullName evidence="4">RNA polymerase II-associated protein 3</fullName>
    </recommendedName>
</protein>
<feature type="region of interest" description="Disordered" evidence="8">
    <location>
        <begin position="37"/>
        <end position="82"/>
    </location>
</feature>
<name>A0A2K5LGG8_CERAT</name>
<evidence type="ECO:0000256" key="8">
    <source>
        <dbReference type="SAM" id="MobiDB-lite"/>
    </source>
</evidence>
<dbReference type="AlphaFoldDB" id="A0A2K5LGG8"/>
<dbReference type="Proteomes" id="UP000233060">
    <property type="component" value="Unassembled WGS sequence"/>
</dbReference>
<dbReference type="InterPro" id="IPR011990">
    <property type="entry name" value="TPR-like_helical_dom_sf"/>
</dbReference>
<dbReference type="GO" id="GO:0101031">
    <property type="term" value="C:protein folding chaperone complex"/>
    <property type="evidence" value="ECO:0007669"/>
    <property type="project" value="TreeGrafter"/>
</dbReference>
<evidence type="ECO:0000256" key="6">
    <source>
        <dbReference type="ARBA" id="ARBA00065578"/>
    </source>
</evidence>
<dbReference type="Pfam" id="PF13432">
    <property type="entry name" value="TPR_16"/>
    <property type="match status" value="1"/>
</dbReference>
<dbReference type="RefSeq" id="XP_011903953.1">
    <property type="nucleotide sequence ID" value="XM_012048563.1"/>
</dbReference>
<feature type="repeat" description="TPR" evidence="7">
    <location>
        <begin position="133"/>
        <end position="166"/>
    </location>
</feature>
<dbReference type="PANTHER" id="PTHR46423">
    <property type="entry name" value="RNA POLYMERASE II-ASSOCIATED PROTEIN 3"/>
    <property type="match status" value="1"/>
</dbReference>
<dbReference type="OrthoDB" id="629492at2759"/>
<dbReference type="InterPro" id="IPR051966">
    <property type="entry name" value="RPAP3"/>
</dbReference>
<dbReference type="GeneTree" id="ENSGT00940000156749"/>
<dbReference type="STRING" id="9531.ENSCATP00000012029"/>
<dbReference type="PROSITE" id="PS50005">
    <property type="entry name" value="TPR"/>
    <property type="match status" value="3"/>
</dbReference>
<proteinExistence type="inferred from homology"/>
<dbReference type="CTD" id="79657"/>
<feature type="compositionally biased region" description="Basic and acidic residues" evidence="8">
    <location>
        <begin position="69"/>
        <end position="82"/>
    </location>
</feature>
<accession>A0A2K5LGG8</accession>
<dbReference type="KEGG" id="caty:105580443"/>
<organism evidence="10 11">
    <name type="scientific">Cercocebus atys</name>
    <name type="common">Sooty mangabey</name>
    <name type="synonym">Cercocebus torquatus atys</name>
    <dbReference type="NCBI Taxonomy" id="9531"/>
    <lineage>
        <taxon>Eukaryota</taxon>
        <taxon>Metazoa</taxon>
        <taxon>Chordata</taxon>
        <taxon>Craniata</taxon>
        <taxon>Vertebrata</taxon>
        <taxon>Euteleostomi</taxon>
        <taxon>Mammalia</taxon>
        <taxon>Eutheria</taxon>
        <taxon>Euarchontoglires</taxon>
        <taxon>Primates</taxon>
        <taxon>Haplorrhini</taxon>
        <taxon>Catarrhini</taxon>
        <taxon>Cercopithecidae</taxon>
        <taxon>Cercopithecinae</taxon>
        <taxon>Cercocebus</taxon>
    </lineage>
</organism>
<evidence type="ECO:0000313" key="11">
    <source>
        <dbReference type="Proteomes" id="UP000233060"/>
    </source>
</evidence>
<dbReference type="Pfam" id="PF13181">
    <property type="entry name" value="TPR_8"/>
    <property type="match status" value="1"/>
</dbReference>
<feature type="repeat" description="TPR" evidence="7">
    <location>
        <begin position="350"/>
        <end position="383"/>
    </location>
</feature>
<evidence type="ECO:0000256" key="4">
    <source>
        <dbReference type="ARBA" id="ARBA00040133"/>
    </source>
</evidence>
<dbReference type="GO" id="GO:0097255">
    <property type="term" value="C:R2TP complex"/>
    <property type="evidence" value="ECO:0007669"/>
    <property type="project" value="Ensembl"/>
</dbReference>
<feature type="domain" description="RNA-polymerase II-associated protein 3-like C-terminal" evidence="9">
    <location>
        <begin position="546"/>
        <end position="636"/>
    </location>
</feature>
<keyword evidence="11" id="KW-1185">Reference proteome</keyword>
<reference evidence="10" key="1">
    <citation type="submission" date="2025-08" db="UniProtKB">
        <authorList>
            <consortium name="Ensembl"/>
        </authorList>
    </citation>
    <scope>IDENTIFICATION</scope>
</reference>
<dbReference type="Ensembl" id="ENSCATT00000036156.1">
    <property type="protein sequence ID" value="ENSCATP00000012029.1"/>
    <property type="gene ID" value="ENSCATG00000030195.1"/>
</dbReference>
<dbReference type="SUPFAM" id="SSF48452">
    <property type="entry name" value="TPR-like"/>
    <property type="match status" value="2"/>
</dbReference>
<dbReference type="GO" id="GO:0005829">
    <property type="term" value="C:cytosol"/>
    <property type="evidence" value="ECO:0007669"/>
    <property type="project" value="Ensembl"/>
</dbReference>
<evidence type="ECO:0000313" key="10">
    <source>
        <dbReference type="Ensembl" id="ENSCATP00000012029.1"/>
    </source>
</evidence>
<evidence type="ECO:0000259" key="9">
    <source>
        <dbReference type="Pfam" id="PF13877"/>
    </source>
</evidence>
<evidence type="ECO:0000256" key="2">
    <source>
        <dbReference type="ARBA" id="ARBA00022803"/>
    </source>
</evidence>